<evidence type="ECO:0000256" key="3">
    <source>
        <dbReference type="ARBA" id="ARBA00022989"/>
    </source>
</evidence>
<feature type="transmembrane region" description="Helical" evidence="5">
    <location>
        <begin position="12"/>
        <end position="37"/>
    </location>
</feature>
<feature type="transmembrane region" description="Helical" evidence="5">
    <location>
        <begin position="254"/>
        <end position="271"/>
    </location>
</feature>
<dbReference type="PANTHER" id="PTHR43424">
    <property type="entry name" value="LOCUS PUTATIVE PROTEIN 1-RELATED"/>
    <property type="match status" value="1"/>
</dbReference>
<keyword evidence="3 5" id="KW-1133">Transmembrane helix</keyword>
<evidence type="ECO:0000256" key="2">
    <source>
        <dbReference type="ARBA" id="ARBA00022692"/>
    </source>
</evidence>
<keyword evidence="4 5" id="KW-0472">Membrane</keyword>
<feature type="transmembrane region" description="Helical" evidence="5">
    <location>
        <begin position="383"/>
        <end position="408"/>
    </location>
</feature>
<feature type="transmembrane region" description="Helical" evidence="5">
    <location>
        <begin position="354"/>
        <end position="377"/>
    </location>
</feature>
<comment type="subcellular location">
    <subcellularLocation>
        <location evidence="1">Membrane</location>
        <topology evidence="1">Multi-pass membrane protein</topology>
    </subcellularLocation>
</comment>
<dbReference type="GO" id="GO:0016020">
    <property type="term" value="C:membrane"/>
    <property type="evidence" value="ECO:0007669"/>
    <property type="project" value="UniProtKB-SubCell"/>
</dbReference>
<gene>
    <name evidence="6" type="primary">wzx</name>
</gene>
<dbReference type="EMBL" id="MK482085">
    <property type="protein sequence ID" value="QFC18102.1"/>
    <property type="molecule type" value="Genomic_DNA"/>
</dbReference>
<feature type="transmembrane region" description="Helical" evidence="5">
    <location>
        <begin position="287"/>
        <end position="307"/>
    </location>
</feature>
<feature type="transmembrane region" description="Helical" evidence="5">
    <location>
        <begin position="203"/>
        <end position="226"/>
    </location>
</feature>
<dbReference type="AlphaFoldDB" id="A0A5P4S829"/>
<organism evidence="6">
    <name type="scientific">Vibrio parahaemolyticus</name>
    <dbReference type="NCBI Taxonomy" id="670"/>
    <lineage>
        <taxon>Bacteria</taxon>
        <taxon>Pseudomonadati</taxon>
        <taxon>Pseudomonadota</taxon>
        <taxon>Gammaproteobacteria</taxon>
        <taxon>Vibrionales</taxon>
        <taxon>Vibrionaceae</taxon>
        <taxon>Vibrio</taxon>
    </lineage>
</organism>
<proteinExistence type="predicted"/>
<feature type="transmembrane region" description="Helical" evidence="5">
    <location>
        <begin position="319"/>
        <end position="342"/>
    </location>
</feature>
<dbReference type="RefSeq" id="WP_049876065.1">
    <property type="nucleotide sequence ID" value="NZ_CP046787.1"/>
</dbReference>
<dbReference type="InterPro" id="IPR002797">
    <property type="entry name" value="Polysacc_synth"/>
</dbReference>
<evidence type="ECO:0000256" key="1">
    <source>
        <dbReference type="ARBA" id="ARBA00004141"/>
    </source>
</evidence>
<feature type="transmembrane region" description="Helical" evidence="5">
    <location>
        <begin position="169"/>
        <end position="191"/>
    </location>
</feature>
<dbReference type="CDD" id="cd13128">
    <property type="entry name" value="MATE_Wzx_like"/>
    <property type="match status" value="1"/>
</dbReference>
<evidence type="ECO:0000256" key="4">
    <source>
        <dbReference type="ARBA" id="ARBA00023136"/>
    </source>
</evidence>
<reference evidence="6" key="1">
    <citation type="journal article" date="2019" name="Int. J. Food Microbiol.">
        <title>Developing a novel molecular serotyping system based on capsular polysaccharide synthesis gene clusters of Vibrio parahaemolyticus.</title>
        <authorList>
            <person name="Pang Y."/>
            <person name="Guo X."/>
            <person name="Tian X."/>
            <person name="Liu F."/>
            <person name="Wang L."/>
            <person name="Wu J."/>
            <person name="Zhang S."/>
            <person name="Li S."/>
            <person name="Liu B."/>
        </authorList>
    </citation>
    <scope>NUCLEOTIDE SEQUENCE</scope>
    <source>
        <strain evidence="6">G2910</strain>
    </source>
</reference>
<dbReference type="InterPro" id="IPR052556">
    <property type="entry name" value="PolySynth_Transporter"/>
</dbReference>
<evidence type="ECO:0000313" key="6">
    <source>
        <dbReference type="EMBL" id="QFC18102.1"/>
    </source>
</evidence>
<accession>A0A5P4S829</accession>
<feature type="transmembrane region" description="Helical" evidence="5">
    <location>
        <begin position="111"/>
        <end position="129"/>
    </location>
</feature>
<sequence>MTILKKYSTNTLWLLFEKIIRLVSGFFIGVLVARYLGPEKLGILSFSQSYVGLLVVFTNLGLDSIIVRELIKQQYDERIILSTAFAIKMCSSLLLFFVIGLSIFLTNIEHGLIITILSISYLFSPFNVLDCYYQSKVNGKIISLVKILALIITSSLKVFAIVKGLSIEYFASIIMLESAITGMLFIFAYCKKEKFHMVTFDKGLALLLLKQSWPLLFSGFFISIYMKIDQIMIRYFTDLTQVGIYSIAVRLSELWYFIPTVLSTSLFPLMVRQKEQSYSGYLDKMSLIYCSVFWFAVILSVTISIFAKQLVLLVYGEDYAMSGDILIIHIWSSLFVFLGVFIANQVVLEERQKVLLLGVVLGALTNVLLNLVLIKWIGVKGAAYATLISQSIASVFYLSFFTDLRWILKFVLKSLSIYSVSRLITQRSNL</sequence>
<dbReference type="Pfam" id="PF01943">
    <property type="entry name" value="Polysacc_synt"/>
    <property type="match status" value="1"/>
</dbReference>
<feature type="transmembrane region" description="Helical" evidence="5">
    <location>
        <begin position="79"/>
        <end position="105"/>
    </location>
</feature>
<protein>
    <submittedName>
        <fullName evidence="6">Polysaccharide biosynthesis protein</fullName>
    </submittedName>
</protein>
<feature type="transmembrane region" description="Helical" evidence="5">
    <location>
        <begin position="49"/>
        <end position="67"/>
    </location>
</feature>
<name>A0A5P4S829_VIBPH</name>
<feature type="transmembrane region" description="Helical" evidence="5">
    <location>
        <begin position="141"/>
        <end position="163"/>
    </location>
</feature>
<keyword evidence="2 5" id="KW-0812">Transmembrane</keyword>
<evidence type="ECO:0000256" key="5">
    <source>
        <dbReference type="SAM" id="Phobius"/>
    </source>
</evidence>
<dbReference type="PANTHER" id="PTHR43424:SF1">
    <property type="entry name" value="LOCUS PUTATIVE PROTEIN 1-RELATED"/>
    <property type="match status" value="1"/>
</dbReference>